<gene>
    <name evidence="1" type="ORF">JZY06_02850</name>
</gene>
<reference evidence="1" key="1">
    <citation type="submission" date="2021-03" db="EMBL/GenBank/DDBJ databases">
        <authorList>
            <person name="Sun Q."/>
        </authorList>
    </citation>
    <scope>NUCLEOTIDE SEQUENCE</scope>
    <source>
        <strain evidence="1">CCM 8862</strain>
    </source>
</reference>
<dbReference type="RefSeq" id="WP_207118259.1">
    <property type="nucleotide sequence ID" value="NZ_JAFLEQ010000003.1"/>
</dbReference>
<dbReference type="Proteomes" id="UP000664332">
    <property type="component" value="Unassembled WGS sequence"/>
</dbReference>
<evidence type="ECO:0000313" key="2">
    <source>
        <dbReference type="Proteomes" id="UP000664332"/>
    </source>
</evidence>
<comment type="caution">
    <text evidence="1">The sequence shown here is derived from an EMBL/GenBank/DDBJ whole genome shotgun (WGS) entry which is preliminary data.</text>
</comment>
<name>A0A939DYH5_9CORY</name>
<accession>A0A939DYH5</accession>
<protein>
    <submittedName>
        <fullName evidence="1">Uncharacterized protein</fullName>
    </submittedName>
</protein>
<sequence>MNTYPPSPNGTNNNYPGAAHRTRVSPAFFVDEGDGPTGYYHRDQLARIIRRINSGDGERFLIVHTSPDDDGMTYCQAYFDRDGWQVEHQAGSLDKHYGLVTGDHNRVFDLFCRWLDGDPSFFTEDWEKIEMDFDDD</sequence>
<dbReference type="EMBL" id="JAFLEQ010000003">
    <property type="protein sequence ID" value="MBN9643569.1"/>
    <property type="molecule type" value="Genomic_DNA"/>
</dbReference>
<organism evidence="1 2">
    <name type="scientific">Corynebacterium mendelii</name>
    <dbReference type="NCBI Taxonomy" id="2765362"/>
    <lineage>
        <taxon>Bacteria</taxon>
        <taxon>Bacillati</taxon>
        <taxon>Actinomycetota</taxon>
        <taxon>Actinomycetes</taxon>
        <taxon>Mycobacteriales</taxon>
        <taxon>Corynebacteriaceae</taxon>
        <taxon>Corynebacterium</taxon>
    </lineage>
</organism>
<evidence type="ECO:0000313" key="1">
    <source>
        <dbReference type="EMBL" id="MBN9643569.1"/>
    </source>
</evidence>
<keyword evidence="2" id="KW-1185">Reference proteome</keyword>
<proteinExistence type="predicted"/>
<dbReference type="AlphaFoldDB" id="A0A939DYH5"/>